<comment type="similarity">
    <text evidence="7">Belongs to the glycosyltransferase 87 family.</text>
</comment>
<keyword evidence="3" id="KW-0808">Transferase</keyword>
<dbReference type="InterPro" id="IPR018584">
    <property type="entry name" value="GT87"/>
</dbReference>
<evidence type="ECO:0000256" key="3">
    <source>
        <dbReference type="ARBA" id="ARBA00022679"/>
    </source>
</evidence>
<feature type="transmembrane region" description="Helical" evidence="8">
    <location>
        <begin position="395"/>
        <end position="413"/>
    </location>
</feature>
<feature type="transmembrane region" description="Helical" evidence="8">
    <location>
        <begin position="275"/>
        <end position="300"/>
    </location>
</feature>
<dbReference type="EMBL" id="JACHBS010000001">
    <property type="protein sequence ID" value="MBB5618785.1"/>
    <property type="molecule type" value="Genomic_DNA"/>
</dbReference>
<keyword evidence="10" id="KW-1185">Reference proteome</keyword>
<comment type="caution">
    <text evidence="9">The sequence shown here is derived from an EMBL/GenBank/DDBJ whole genome shotgun (WGS) entry which is preliminary data.</text>
</comment>
<evidence type="ECO:0000256" key="1">
    <source>
        <dbReference type="ARBA" id="ARBA00004651"/>
    </source>
</evidence>
<evidence type="ECO:0000313" key="9">
    <source>
        <dbReference type="EMBL" id="MBB5618785.1"/>
    </source>
</evidence>
<keyword evidence="5 8" id="KW-1133">Transmembrane helix</keyword>
<evidence type="ECO:0000256" key="8">
    <source>
        <dbReference type="SAM" id="Phobius"/>
    </source>
</evidence>
<name>A0A840XCM3_9MICO</name>
<dbReference type="GO" id="GO:0016758">
    <property type="term" value="F:hexosyltransferase activity"/>
    <property type="evidence" value="ECO:0007669"/>
    <property type="project" value="InterPro"/>
</dbReference>
<proteinExistence type="inferred from homology"/>
<evidence type="ECO:0000256" key="2">
    <source>
        <dbReference type="ARBA" id="ARBA00022475"/>
    </source>
</evidence>
<accession>A0A840XCM3</accession>
<keyword evidence="4 8" id="KW-0812">Transmembrane</keyword>
<evidence type="ECO:0000256" key="5">
    <source>
        <dbReference type="ARBA" id="ARBA00022989"/>
    </source>
</evidence>
<evidence type="ECO:0000313" key="10">
    <source>
        <dbReference type="Proteomes" id="UP000552883"/>
    </source>
</evidence>
<dbReference type="GO" id="GO:0005886">
    <property type="term" value="C:plasma membrane"/>
    <property type="evidence" value="ECO:0007669"/>
    <property type="project" value="UniProtKB-SubCell"/>
</dbReference>
<dbReference type="Proteomes" id="UP000552883">
    <property type="component" value="Unassembled WGS sequence"/>
</dbReference>
<feature type="transmembrane region" description="Helical" evidence="8">
    <location>
        <begin position="330"/>
        <end position="346"/>
    </location>
</feature>
<keyword evidence="2" id="KW-1003">Cell membrane</keyword>
<gene>
    <name evidence="9" type="ORF">BJ959_002281</name>
</gene>
<protein>
    <recommendedName>
        <fullName evidence="11">DUF2029 domain-containing protein</fullName>
    </recommendedName>
</protein>
<organism evidence="9 10">
    <name type="scientific">Microcella frigidaquae</name>
    <dbReference type="NCBI Taxonomy" id="424758"/>
    <lineage>
        <taxon>Bacteria</taxon>
        <taxon>Bacillati</taxon>
        <taxon>Actinomycetota</taxon>
        <taxon>Actinomycetes</taxon>
        <taxon>Micrococcales</taxon>
        <taxon>Microbacteriaceae</taxon>
        <taxon>Microcella</taxon>
    </lineage>
</organism>
<dbReference type="AlphaFoldDB" id="A0A840XCM3"/>
<feature type="transmembrane region" description="Helical" evidence="8">
    <location>
        <begin position="199"/>
        <end position="225"/>
    </location>
</feature>
<evidence type="ECO:0000256" key="7">
    <source>
        <dbReference type="ARBA" id="ARBA00024033"/>
    </source>
</evidence>
<reference evidence="9 10" key="1">
    <citation type="submission" date="2020-08" db="EMBL/GenBank/DDBJ databases">
        <title>Sequencing the genomes of 1000 actinobacteria strains.</title>
        <authorList>
            <person name="Klenk H.-P."/>
        </authorList>
    </citation>
    <scope>NUCLEOTIDE SEQUENCE [LARGE SCALE GENOMIC DNA]</scope>
    <source>
        <strain evidence="9 10">DSM 23889</strain>
    </source>
</reference>
<sequence>MAAPADTLLRARRLATVVGGSAITLWLVFGAVHLWLGYLNLYGPGLPMGDVTYVYLFWVERGLLGNEWVGIDTSWVYPLLALVPMLAAYLFGPALYGSMWLTIVMMLNAVALVAIIGVQERARHAAIAWWWMLFLVLLGPITLGRIDAITVPVAVVAVMLIARHPKWGGALLAVGAWIKVWPAGVLLAALIALRERGAVMAAAVGTSIVVVAAGIALGGASALLTPITEQTGRGLQVEAPISTVWLWAAAAGEWAGRVYYDQGILTWQVDGAGSAQAAALMTPLLALVVAVIAALGLIAVRRGVDDVVLFPVLALALVMALISVNKVGSPQFATWIAVPIVLGLAWQRWGGVSFRIPAALALVIAALTQVVYPVLYGTLLALETGMLVVLTARNLLYLVLLGWAVGQLVVLCWRPARAAALEPVRAQEGASA</sequence>
<feature type="transmembrane region" description="Helical" evidence="8">
    <location>
        <begin position="358"/>
        <end position="375"/>
    </location>
</feature>
<comment type="subcellular location">
    <subcellularLocation>
        <location evidence="1">Cell membrane</location>
        <topology evidence="1">Multi-pass membrane protein</topology>
    </subcellularLocation>
</comment>
<evidence type="ECO:0000256" key="4">
    <source>
        <dbReference type="ARBA" id="ARBA00022692"/>
    </source>
</evidence>
<evidence type="ECO:0000256" key="6">
    <source>
        <dbReference type="ARBA" id="ARBA00023136"/>
    </source>
</evidence>
<dbReference type="OrthoDB" id="581198at2"/>
<dbReference type="Pfam" id="PF09594">
    <property type="entry name" value="GT87"/>
    <property type="match status" value="1"/>
</dbReference>
<dbReference type="RefSeq" id="WP_153981968.1">
    <property type="nucleotide sequence ID" value="NZ_BAAANZ010000003.1"/>
</dbReference>
<feature type="transmembrane region" description="Helical" evidence="8">
    <location>
        <begin position="169"/>
        <end position="193"/>
    </location>
</feature>
<feature type="transmembrane region" description="Helical" evidence="8">
    <location>
        <begin position="129"/>
        <end position="162"/>
    </location>
</feature>
<feature type="transmembrane region" description="Helical" evidence="8">
    <location>
        <begin position="307"/>
        <end position="324"/>
    </location>
</feature>
<keyword evidence="6 8" id="KW-0472">Membrane</keyword>
<evidence type="ECO:0008006" key="11">
    <source>
        <dbReference type="Google" id="ProtNLM"/>
    </source>
</evidence>
<feature type="transmembrane region" description="Helical" evidence="8">
    <location>
        <begin position="14"/>
        <end position="38"/>
    </location>
</feature>
<feature type="transmembrane region" description="Helical" evidence="8">
    <location>
        <begin position="99"/>
        <end position="117"/>
    </location>
</feature>